<gene>
    <name evidence="1" type="ORF">EYF80_010225</name>
</gene>
<protein>
    <submittedName>
        <fullName evidence="1">Uncharacterized protein</fullName>
    </submittedName>
</protein>
<comment type="caution">
    <text evidence="1">The sequence shown here is derived from an EMBL/GenBank/DDBJ whole genome shotgun (WGS) entry which is preliminary data.</text>
</comment>
<evidence type="ECO:0000313" key="1">
    <source>
        <dbReference type="EMBL" id="TNN79643.1"/>
    </source>
</evidence>
<evidence type="ECO:0000313" key="2">
    <source>
        <dbReference type="Proteomes" id="UP000314294"/>
    </source>
</evidence>
<organism evidence="1 2">
    <name type="scientific">Liparis tanakae</name>
    <name type="common">Tanaka's snailfish</name>
    <dbReference type="NCBI Taxonomy" id="230148"/>
    <lineage>
        <taxon>Eukaryota</taxon>
        <taxon>Metazoa</taxon>
        <taxon>Chordata</taxon>
        <taxon>Craniata</taxon>
        <taxon>Vertebrata</taxon>
        <taxon>Euteleostomi</taxon>
        <taxon>Actinopterygii</taxon>
        <taxon>Neopterygii</taxon>
        <taxon>Teleostei</taxon>
        <taxon>Neoteleostei</taxon>
        <taxon>Acanthomorphata</taxon>
        <taxon>Eupercaria</taxon>
        <taxon>Perciformes</taxon>
        <taxon>Cottioidei</taxon>
        <taxon>Cottales</taxon>
        <taxon>Liparidae</taxon>
        <taxon>Liparis</taxon>
    </lineage>
</organism>
<keyword evidence="2" id="KW-1185">Reference proteome</keyword>
<proteinExistence type="predicted"/>
<dbReference type="Proteomes" id="UP000314294">
    <property type="component" value="Unassembled WGS sequence"/>
</dbReference>
<name>A0A4Z2IR35_9TELE</name>
<reference evidence="1 2" key="1">
    <citation type="submission" date="2019-03" db="EMBL/GenBank/DDBJ databases">
        <title>First draft genome of Liparis tanakae, snailfish: a comprehensive survey of snailfish specific genes.</title>
        <authorList>
            <person name="Kim W."/>
            <person name="Song I."/>
            <person name="Jeong J.-H."/>
            <person name="Kim D."/>
            <person name="Kim S."/>
            <person name="Ryu S."/>
            <person name="Song J.Y."/>
            <person name="Lee S.K."/>
        </authorList>
    </citation>
    <scope>NUCLEOTIDE SEQUENCE [LARGE SCALE GENOMIC DNA]</scope>
    <source>
        <tissue evidence="1">Muscle</tissue>
    </source>
</reference>
<dbReference type="AlphaFoldDB" id="A0A4Z2IR35"/>
<dbReference type="EMBL" id="SRLO01000063">
    <property type="protein sequence ID" value="TNN79643.1"/>
    <property type="molecule type" value="Genomic_DNA"/>
</dbReference>
<sequence length="164" mass="17850">MGVKNSSISLMASHCAERKQKKTFLGVEPQVEPQRTTTGQPALAYTPLTNEVRDATSDLFPVIQRPQHIFAFTRGGGVWVGRCISSSRRPVGACTANYATADGHRESSRGSRTSRRVLLKASLRSCKHSRATPPPLAALSGWTLPRGGEQFLQRGDLLTLPHTV</sequence>
<accession>A0A4Z2IR35</accession>